<dbReference type="Gene3D" id="1.20.120.1750">
    <property type="match status" value="1"/>
</dbReference>
<keyword evidence="2" id="KW-0479">Metal-binding</keyword>
<keyword evidence="4" id="KW-0863">Zinc-finger</keyword>
<dbReference type="CDD" id="cd20336">
    <property type="entry name" value="Rcat_RBR"/>
    <property type="match status" value="1"/>
</dbReference>
<dbReference type="EnsemblMetazoa" id="HelroT161901">
    <property type="protein sequence ID" value="HelroP161901"/>
    <property type="gene ID" value="HelroG161901"/>
</dbReference>
<keyword evidence="5" id="KW-0833">Ubl conjugation pathway</keyword>
<reference evidence="11" key="1">
    <citation type="submission" date="2012-12" db="EMBL/GenBank/DDBJ databases">
        <authorList>
            <person name="Hellsten U."/>
            <person name="Grimwood J."/>
            <person name="Chapman J.A."/>
            <person name="Shapiro H."/>
            <person name="Aerts A."/>
            <person name="Otillar R.P."/>
            <person name="Terry A.Y."/>
            <person name="Boore J.L."/>
            <person name="Simakov O."/>
            <person name="Marletaz F."/>
            <person name="Cho S.-J."/>
            <person name="Edsinger-Gonzales E."/>
            <person name="Havlak P."/>
            <person name="Kuo D.-H."/>
            <person name="Larsson T."/>
            <person name="Lv J."/>
            <person name="Arendt D."/>
            <person name="Savage R."/>
            <person name="Osoegawa K."/>
            <person name="de Jong P."/>
            <person name="Lindberg D.R."/>
            <person name="Seaver E.C."/>
            <person name="Weisblat D.A."/>
            <person name="Putnam N.H."/>
            <person name="Grigoriev I.V."/>
            <person name="Rokhsar D.S."/>
        </authorList>
    </citation>
    <scope>NUCLEOTIDE SEQUENCE</scope>
</reference>
<organism evidence="10 11">
    <name type="scientific">Helobdella robusta</name>
    <name type="common">Californian leech</name>
    <dbReference type="NCBI Taxonomy" id="6412"/>
    <lineage>
        <taxon>Eukaryota</taxon>
        <taxon>Metazoa</taxon>
        <taxon>Spiralia</taxon>
        <taxon>Lophotrochozoa</taxon>
        <taxon>Annelida</taxon>
        <taxon>Clitellata</taxon>
        <taxon>Hirudinea</taxon>
        <taxon>Rhynchobdellida</taxon>
        <taxon>Glossiphoniidae</taxon>
        <taxon>Helobdella</taxon>
    </lineage>
</organism>
<name>T1ES08_HELRO</name>
<proteinExistence type="predicted"/>
<protein>
    <recommendedName>
        <fullName evidence="8">RING-type domain-containing protein</fullName>
    </recommendedName>
</protein>
<reference evidence="9 11" key="2">
    <citation type="journal article" date="2013" name="Nature">
        <title>Insights into bilaterian evolution from three spiralian genomes.</title>
        <authorList>
            <person name="Simakov O."/>
            <person name="Marletaz F."/>
            <person name="Cho S.J."/>
            <person name="Edsinger-Gonzales E."/>
            <person name="Havlak P."/>
            <person name="Hellsten U."/>
            <person name="Kuo D.H."/>
            <person name="Larsson T."/>
            <person name="Lv J."/>
            <person name="Arendt D."/>
            <person name="Savage R."/>
            <person name="Osoegawa K."/>
            <person name="de Jong P."/>
            <person name="Grimwood J."/>
            <person name="Chapman J.A."/>
            <person name="Shapiro H."/>
            <person name="Aerts A."/>
            <person name="Otillar R.P."/>
            <person name="Terry A.Y."/>
            <person name="Boore J.L."/>
            <person name="Grigoriev I.V."/>
            <person name="Lindberg D.R."/>
            <person name="Seaver E.C."/>
            <person name="Weisblat D.A."/>
            <person name="Putnam N.H."/>
            <person name="Rokhsar D.S."/>
        </authorList>
    </citation>
    <scope>NUCLEOTIDE SEQUENCE</scope>
</reference>
<reference evidence="10" key="3">
    <citation type="submission" date="2015-06" db="UniProtKB">
        <authorList>
            <consortium name="EnsemblMetazoa"/>
        </authorList>
    </citation>
    <scope>IDENTIFICATION</scope>
</reference>
<dbReference type="CTD" id="20199358"/>
<dbReference type="SUPFAM" id="SSF57850">
    <property type="entry name" value="RING/U-box"/>
    <property type="match status" value="1"/>
</dbReference>
<evidence type="ECO:0000313" key="10">
    <source>
        <dbReference type="EnsemblMetazoa" id="HelroP161901"/>
    </source>
</evidence>
<evidence type="ECO:0000256" key="7">
    <source>
        <dbReference type="SAM" id="MobiDB-lite"/>
    </source>
</evidence>
<dbReference type="GO" id="GO:0008270">
    <property type="term" value="F:zinc ion binding"/>
    <property type="evidence" value="ECO:0007669"/>
    <property type="project" value="UniProtKB-KW"/>
</dbReference>
<dbReference type="OrthoDB" id="10009520at2759"/>
<evidence type="ECO:0000256" key="6">
    <source>
        <dbReference type="ARBA" id="ARBA00022833"/>
    </source>
</evidence>
<feature type="domain" description="RING-type" evidence="8">
    <location>
        <begin position="87"/>
        <end position="345"/>
    </location>
</feature>
<gene>
    <name evidence="10" type="primary">20199358</name>
    <name evidence="9" type="ORF">HELRODRAFT_161901</name>
</gene>
<dbReference type="InterPro" id="IPR044066">
    <property type="entry name" value="TRIAD_supradom"/>
</dbReference>
<evidence type="ECO:0000256" key="1">
    <source>
        <dbReference type="ARBA" id="ARBA00022679"/>
    </source>
</evidence>
<evidence type="ECO:0000256" key="4">
    <source>
        <dbReference type="ARBA" id="ARBA00022771"/>
    </source>
</evidence>
<dbReference type="Proteomes" id="UP000015101">
    <property type="component" value="Unassembled WGS sequence"/>
</dbReference>
<dbReference type="AlphaFoldDB" id="T1ES08"/>
<keyword evidence="11" id="KW-1185">Reference proteome</keyword>
<evidence type="ECO:0000259" key="8">
    <source>
        <dbReference type="PROSITE" id="PS51873"/>
    </source>
</evidence>
<evidence type="ECO:0000313" key="11">
    <source>
        <dbReference type="Proteomes" id="UP000015101"/>
    </source>
</evidence>
<dbReference type="GeneID" id="20199358"/>
<keyword evidence="1" id="KW-0808">Transferase</keyword>
<dbReference type="RefSeq" id="XP_009020020.1">
    <property type="nucleotide sequence ID" value="XM_009021772.1"/>
</dbReference>
<evidence type="ECO:0000313" key="9">
    <source>
        <dbReference type="EMBL" id="ESO02612.1"/>
    </source>
</evidence>
<keyword evidence="6" id="KW-0862">Zinc</keyword>
<feature type="region of interest" description="Disordered" evidence="7">
    <location>
        <begin position="1"/>
        <end position="48"/>
    </location>
</feature>
<dbReference type="InParanoid" id="T1ES08"/>
<dbReference type="PROSITE" id="PS51873">
    <property type="entry name" value="TRIAD"/>
    <property type="match status" value="1"/>
</dbReference>
<dbReference type="EMBL" id="KB096742">
    <property type="protein sequence ID" value="ESO02612.1"/>
    <property type="molecule type" value="Genomic_DNA"/>
</dbReference>
<dbReference type="KEGG" id="hro:HELRODRAFT_161901"/>
<dbReference type="eggNOG" id="ENOG502QTNP">
    <property type="taxonomic scope" value="Eukaryota"/>
</dbReference>
<evidence type="ECO:0000256" key="2">
    <source>
        <dbReference type="ARBA" id="ARBA00022723"/>
    </source>
</evidence>
<dbReference type="GO" id="GO:0016740">
    <property type="term" value="F:transferase activity"/>
    <property type="evidence" value="ECO:0007669"/>
    <property type="project" value="UniProtKB-KW"/>
</dbReference>
<dbReference type="EMBL" id="AMQM01000962">
    <property type="status" value="NOT_ANNOTATED_CDS"/>
    <property type="molecule type" value="Genomic_DNA"/>
</dbReference>
<evidence type="ECO:0000256" key="3">
    <source>
        <dbReference type="ARBA" id="ARBA00022737"/>
    </source>
</evidence>
<sequence>MRKGLKRSKAESPLPNSDIVEEFSTNNNYNNKNRKKNNNHSDDNNYDSDIFQDIFPRHPYDEYHDGIPKKSSHFRIGTKPKKKIVWTRDSCNPDVVTFDDDVITARAVMTCGHAISPKSLRSFVENEIRIGKIKFICPGQSISGNCDHSIPLTWIAEVCAFAENETKSYEKKMTENRLNNSPNFVQCPRCQIWIDKKCIPICNKVTCPNCSSGSGSRRSSSNQNEKFEFCRKCSTEWDLYTDNDDDDVDRSGNNPSSVKDNNNKVCLNPSCPTWSTLDVLENCETITINGEACPTFRACPNCETLIRHKGQCNHVNCSKCETGFCFVCLKVRQGKKWHCDYSLRCLAAPLQNLGIQNDQRLRSANVKKRNKIVSLTDLPDEMTIFGLLSATCLYFLHYFECQSLGLKLVFAPIFMWAVKFLLENERNKS</sequence>
<keyword evidence="3" id="KW-0677">Repeat</keyword>
<dbReference type="HOGENOM" id="CLU_639807_0_0_1"/>
<accession>T1ES08</accession>
<evidence type="ECO:0000256" key="5">
    <source>
        <dbReference type="ARBA" id="ARBA00022786"/>
    </source>
</evidence>